<reference evidence="7 8" key="1">
    <citation type="journal article" date="2021" name="Nat. Commun.">
        <title>Genetic determinants of endophytism in the Arabidopsis root mycobiome.</title>
        <authorList>
            <person name="Mesny F."/>
            <person name="Miyauchi S."/>
            <person name="Thiergart T."/>
            <person name="Pickel B."/>
            <person name="Atanasova L."/>
            <person name="Karlsson M."/>
            <person name="Huettel B."/>
            <person name="Barry K.W."/>
            <person name="Haridas S."/>
            <person name="Chen C."/>
            <person name="Bauer D."/>
            <person name="Andreopoulos W."/>
            <person name="Pangilinan J."/>
            <person name="LaButti K."/>
            <person name="Riley R."/>
            <person name="Lipzen A."/>
            <person name="Clum A."/>
            <person name="Drula E."/>
            <person name="Henrissat B."/>
            <person name="Kohler A."/>
            <person name="Grigoriev I.V."/>
            <person name="Martin F.M."/>
            <person name="Hacquard S."/>
        </authorList>
    </citation>
    <scope>NUCLEOTIDE SEQUENCE [LARGE SCALE GENOMIC DNA]</scope>
    <source>
        <strain evidence="7 8">MPI-SDFR-AT-0080</strain>
    </source>
</reference>
<feature type="transmembrane region" description="Helical" evidence="6">
    <location>
        <begin position="32"/>
        <end position="51"/>
    </location>
</feature>
<dbReference type="InterPro" id="IPR000292">
    <property type="entry name" value="For/NO2_transpt"/>
</dbReference>
<evidence type="ECO:0000256" key="2">
    <source>
        <dbReference type="ARBA" id="ARBA00022692"/>
    </source>
</evidence>
<dbReference type="Pfam" id="PF01226">
    <property type="entry name" value="Form_Nir_trans"/>
    <property type="match status" value="1"/>
</dbReference>
<keyword evidence="2 6" id="KW-0812">Transmembrane</keyword>
<dbReference type="Gene3D" id="1.20.1080.10">
    <property type="entry name" value="Glycerol uptake facilitator protein"/>
    <property type="match status" value="1"/>
</dbReference>
<dbReference type="Proteomes" id="UP000774617">
    <property type="component" value="Unassembled WGS sequence"/>
</dbReference>
<keyword evidence="8" id="KW-1185">Reference proteome</keyword>
<dbReference type="InterPro" id="IPR023271">
    <property type="entry name" value="Aquaporin-like"/>
</dbReference>
<feature type="transmembrane region" description="Helical" evidence="6">
    <location>
        <begin position="196"/>
        <end position="217"/>
    </location>
</feature>
<dbReference type="PANTHER" id="PTHR30520:SF6">
    <property type="entry name" value="FORMATE_NITRATE FAMILY TRANSPORTER (EUROFUNG)"/>
    <property type="match status" value="1"/>
</dbReference>
<dbReference type="EMBL" id="JAGTJR010000036">
    <property type="protein sequence ID" value="KAH7036250.1"/>
    <property type="molecule type" value="Genomic_DNA"/>
</dbReference>
<accession>A0ABQ8FZ49</accession>
<evidence type="ECO:0000256" key="1">
    <source>
        <dbReference type="ARBA" id="ARBA00004141"/>
    </source>
</evidence>
<name>A0ABQ8FZ49_9PEZI</name>
<comment type="similarity">
    <text evidence="5">Belongs to the FNT transporter (TC 1.A.16) family.</text>
</comment>
<dbReference type="PANTHER" id="PTHR30520">
    <property type="entry name" value="FORMATE TRANSPORTER-RELATED"/>
    <property type="match status" value="1"/>
</dbReference>
<proteinExistence type="inferred from homology"/>
<dbReference type="PROSITE" id="PS01006">
    <property type="entry name" value="FORMATE_NITRITE_TP_2"/>
    <property type="match status" value="1"/>
</dbReference>
<keyword evidence="3 6" id="KW-1133">Transmembrane helix</keyword>
<feature type="transmembrane region" description="Helical" evidence="6">
    <location>
        <begin position="112"/>
        <end position="136"/>
    </location>
</feature>
<protein>
    <submittedName>
        <fullName evidence="7">Formate/nitrite transporter family protein</fullName>
    </submittedName>
</protein>
<evidence type="ECO:0000313" key="8">
    <source>
        <dbReference type="Proteomes" id="UP000774617"/>
    </source>
</evidence>
<evidence type="ECO:0000256" key="3">
    <source>
        <dbReference type="ARBA" id="ARBA00022989"/>
    </source>
</evidence>
<feature type="transmembrane region" description="Helical" evidence="6">
    <location>
        <begin position="165"/>
        <end position="184"/>
    </location>
</feature>
<evidence type="ECO:0000256" key="4">
    <source>
        <dbReference type="ARBA" id="ARBA00023136"/>
    </source>
</evidence>
<sequence>MPTNLDAYTARESIELVGRAGVVKANMRLDKAFFSSVTAGMILSFACATLLSTNSSQWYQENAAGLIRTLAALVFPYGLTIIVLTGMDLCTGSFMFTTVSVLQRRLSPLRMLIHWIVTFFGNLAGSLFVVAIITGYGGVFDQQFFHTEAINFAVAKQNTPSWHQIFLRAIGANWLVCLACYLGMSGRDYASKVLGIWWPTFAFVSLGFDHVVANMFFVPTGIWQGAPISVGTYIYKGIIPGLIGNVIGGGFFPDVAIDGMYYGQEIHGVEARGLRVKRGIRDEESQRAVQADDAKSGEQSS</sequence>
<evidence type="ECO:0000313" key="7">
    <source>
        <dbReference type="EMBL" id="KAH7036250.1"/>
    </source>
</evidence>
<gene>
    <name evidence="7" type="ORF">B0J12DRAFT_713424</name>
</gene>
<comment type="subcellular location">
    <subcellularLocation>
        <location evidence="1">Membrane</location>
        <topology evidence="1">Multi-pass membrane protein</topology>
    </subcellularLocation>
</comment>
<keyword evidence="4 6" id="KW-0472">Membrane</keyword>
<feature type="transmembrane region" description="Helical" evidence="6">
    <location>
        <begin position="71"/>
        <end position="91"/>
    </location>
</feature>
<comment type="caution">
    <text evidence="7">The sequence shown here is derived from an EMBL/GenBank/DDBJ whole genome shotgun (WGS) entry which is preliminary data.</text>
</comment>
<evidence type="ECO:0000256" key="5">
    <source>
        <dbReference type="ARBA" id="ARBA00049660"/>
    </source>
</evidence>
<evidence type="ECO:0000256" key="6">
    <source>
        <dbReference type="SAM" id="Phobius"/>
    </source>
</evidence>
<organism evidence="7 8">
    <name type="scientific">Macrophomina phaseolina</name>
    <dbReference type="NCBI Taxonomy" id="35725"/>
    <lineage>
        <taxon>Eukaryota</taxon>
        <taxon>Fungi</taxon>
        <taxon>Dikarya</taxon>
        <taxon>Ascomycota</taxon>
        <taxon>Pezizomycotina</taxon>
        <taxon>Dothideomycetes</taxon>
        <taxon>Dothideomycetes incertae sedis</taxon>
        <taxon>Botryosphaeriales</taxon>
        <taxon>Botryosphaeriaceae</taxon>
        <taxon>Macrophomina</taxon>
    </lineage>
</organism>
<dbReference type="InterPro" id="IPR024002">
    <property type="entry name" value="For/NO2_transpt_CS"/>
</dbReference>